<dbReference type="GO" id="GO:0003700">
    <property type="term" value="F:DNA-binding transcription factor activity"/>
    <property type="evidence" value="ECO:0007669"/>
    <property type="project" value="InterPro"/>
</dbReference>
<keyword evidence="6" id="KW-1185">Reference proteome</keyword>
<dbReference type="InterPro" id="IPR036388">
    <property type="entry name" value="WH-like_DNA-bd_sf"/>
</dbReference>
<evidence type="ECO:0000256" key="3">
    <source>
        <dbReference type="ARBA" id="ARBA00023163"/>
    </source>
</evidence>
<evidence type="ECO:0000259" key="4">
    <source>
        <dbReference type="PROSITE" id="PS50995"/>
    </source>
</evidence>
<dbReference type="GO" id="GO:0003677">
    <property type="term" value="F:DNA binding"/>
    <property type="evidence" value="ECO:0007669"/>
    <property type="project" value="UniProtKB-KW"/>
</dbReference>
<comment type="caution">
    <text evidence="5">The sequence shown here is derived from an EMBL/GenBank/DDBJ whole genome shotgun (WGS) entry which is preliminary data.</text>
</comment>
<keyword evidence="2" id="KW-0238">DNA-binding</keyword>
<gene>
    <name evidence="5" type="primary">marR_1</name>
    <name evidence="5" type="ORF">Pka01_04730</name>
</gene>
<protein>
    <submittedName>
        <fullName evidence="5">MarR family transcriptional regulator</fullName>
    </submittedName>
</protein>
<dbReference type="PANTHER" id="PTHR33164">
    <property type="entry name" value="TRANSCRIPTIONAL REGULATOR, MARR FAMILY"/>
    <property type="match status" value="1"/>
</dbReference>
<dbReference type="Proteomes" id="UP000630097">
    <property type="component" value="Unassembled WGS sequence"/>
</dbReference>
<proteinExistence type="predicted"/>
<evidence type="ECO:0000313" key="5">
    <source>
        <dbReference type="EMBL" id="GIG77346.1"/>
    </source>
</evidence>
<reference evidence="5 6" key="1">
    <citation type="submission" date="2021-01" db="EMBL/GenBank/DDBJ databases">
        <title>Whole genome shotgun sequence of Planotetraspora kaengkrachanensis NBRC 104272.</title>
        <authorList>
            <person name="Komaki H."/>
            <person name="Tamura T."/>
        </authorList>
    </citation>
    <scope>NUCLEOTIDE SEQUENCE [LARGE SCALE GENOMIC DNA]</scope>
    <source>
        <strain evidence="5 6">NBRC 104272</strain>
    </source>
</reference>
<dbReference type="SMART" id="SM00347">
    <property type="entry name" value="HTH_MARR"/>
    <property type="match status" value="1"/>
</dbReference>
<dbReference type="PROSITE" id="PS01117">
    <property type="entry name" value="HTH_MARR_1"/>
    <property type="match status" value="1"/>
</dbReference>
<dbReference type="PANTHER" id="PTHR33164:SF99">
    <property type="entry name" value="MARR FAMILY REGULATORY PROTEIN"/>
    <property type="match status" value="1"/>
</dbReference>
<sequence length="157" mass="17376">MIVTKFGAEMDDDAREPDLGMLIGQLGRAVQDELFSRLAEQGHPHVQPRHGTVLAVLPASGARATELAQLSGQHKQIVGVIVDELERLGYVRREADPADRRAKLVVPTETGLDEIGKGRAILAQIEQRHRGDLGDETYLVFKDALKHITGSQRAWRR</sequence>
<dbReference type="InterPro" id="IPR039422">
    <property type="entry name" value="MarR/SlyA-like"/>
</dbReference>
<feature type="domain" description="HTH marR-type" evidence="4">
    <location>
        <begin position="16"/>
        <end position="150"/>
    </location>
</feature>
<organism evidence="5 6">
    <name type="scientific">Planotetraspora kaengkrachanensis</name>
    <dbReference type="NCBI Taxonomy" id="575193"/>
    <lineage>
        <taxon>Bacteria</taxon>
        <taxon>Bacillati</taxon>
        <taxon>Actinomycetota</taxon>
        <taxon>Actinomycetes</taxon>
        <taxon>Streptosporangiales</taxon>
        <taxon>Streptosporangiaceae</taxon>
        <taxon>Planotetraspora</taxon>
    </lineage>
</organism>
<keyword evidence="3" id="KW-0804">Transcription</keyword>
<evidence type="ECO:0000256" key="1">
    <source>
        <dbReference type="ARBA" id="ARBA00023015"/>
    </source>
</evidence>
<keyword evidence="1" id="KW-0805">Transcription regulation</keyword>
<dbReference type="InterPro" id="IPR023187">
    <property type="entry name" value="Tscrpt_reg_MarR-type_CS"/>
</dbReference>
<evidence type="ECO:0000256" key="2">
    <source>
        <dbReference type="ARBA" id="ARBA00023125"/>
    </source>
</evidence>
<dbReference type="GO" id="GO:0006950">
    <property type="term" value="P:response to stress"/>
    <property type="evidence" value="ECO:0007669"/>
    <property type="project" value="TreeGrafter"/>
</dbReference>
<dbReference type="Pfam" id="PF12802">
    <property type="entry name" value="MarR_2"/>
    <property type="match status" value="1"/>
</dbReference>
<dbReference type="InterPro" id="IPR036390">
    <property type="entry name" value="WH_DNA-bd_sf"/>
</dbReference>
<dbReference type="AlphaFoldDB" id="A0A8J3M1K5"/>
<dbReference type="SUPFAM" id="SSF46785">
    <property type="entry name" value="Winged helix' DNA-binding domain"/>
    <property type="match status" value="1"/>
</dbReference>
<evidence type="ECO:0000313" key="6">
    <source>
        <dbReference type="Proteomes" id="UP000630097"/>
    </source>
</evidence>
<name>A0A8J3M1K5_9ACTN</name>
<dbReference type="EMBL" id="BONV01000001">
    <property type="protein sequence ID" value="GIG77346.1"/>
    <property type="molecule type" value="Genomic_DNA"/>
</dbReference>
<accession>A0A8J3M1K5</accession>
<dbReference type="Gene3D" id="1.10.10.10">
    <property type="entry name" value="Winged helix-like DNA-binding domain superfamily/Winged helix DNA-binding domain"/>
    <property type="match status" value="1"/>
</dbReference>
<dbReference type="PROSITE" id="PS50995">
    <property type="entry name" value="HTH_MARR_2"/>
    <property type="match status" value="1"/>
</dbReference>
<dbReference type="InterPro" id="IPR000835">
    <property type="entry name" value="HTH_MarR-typ"/>
</dbReference>